<gene>
    <name evidence="2" type="primary">pcaD</name>
    <name evidence="2" type="ORF">KAJ83_10595</name>
</gene>
<keyword evidence="2" id="KW-0378">Hydrolase</keyword>
<dbReference type="Proteomes" id="UP000672602">
    <property type="component" value="Unassembled WGS sequence"/>
</dbReference>
<dbReference type="RefSeq" id="WP_210682039.1">
    <property type="nucleotide sequence ID" value="NZ_JAGMWN010000004.1"/>
</dbReference>
<dbReference type="EC" id="3.1.1.24" evidence="2"/>
<dbReference type="InterPro" id="IPR000073">
    <property type="entry name" value="AB_hydrolase_1"/>
</dbReference>
<evidence type="ECO:0000313" key="3">
    <source>
        <dbReference type="Proteomes" id="UP000672602"/>
    </source>
</evidence>
<dbReference type="GO" id="GO:0046464">
    <property type="term" value="P:acylglycerol catabolic process"/>
    <property type="evidence" value="ECO:0007669"/>
    <property type="project" value="TreeGrafter"/>
</dbReference>
<keyword evidence="3" id="KW-1185">Reference proteome</keyword>
<name>A0A8J7V313_9PROT</name>
<reference evidence="2" key="1">
    <citation type="submission" date="2021-04" db="EMBL/GenBank/DDBJ databases">
        <authorList>
            <person name="Zhang D.-C."/>
        </authorList>
    </citation>
    <scope>NUCLEOTIDE SEQUENCE</scope>
    <source>
        <strain evidence="2">CGMCC 1.15697</strain>
    </source>
</reference>
<dbReference type="NCBIfam" id="TIGR02427">
    <property type="entry name" value="protocat_pcaD"/>
    <property type="match status" value="1"/>
</dbReference>
<dbReference type="GO" id="GO:0047372">
    <property type="term" value="F:monoacylglycerol lipase activity"/>
    <property type="evidence" value="ECO:0007669"/>
    <property type="project" value="TreeGrafter"/>
</dbReference>
<dbReference type="PANTHER" id="PTHR43798:SF5">
    <property type="entry name" value="MONOACYLGLYCEROL LIPASE ABHD6"/>
    <property type="match status" value="1"/>
</dbReference>
<evidence type="ECO:0000313" key="2">
    <source>
        <dbReference type="EMBL" id="MBP5857457.1"/>
    </source>
</evidence>
<sequence>MQFCNANGTTLHYSTRDGDTNRCPIVFLNSLGTDLRIWDDVLDYLPDDIPVLRLDKRGHGLSDIGPCSIPILADDVSSVMEVVGFGPSLICGVSVGGLIAQQFALSNPDLIRGLVLSNTGAKIGSDEVWNSRIEAARAKGIGPIADAVLERWFSRSFLQNSRLQVAGYRNMLCRTTVEGYVDVCAAIRDTDLRSAVGAINAPSICISGSEDLATPPDLLKELSELIPGSDYRCIEGVGHIPSIEAPRTVARIVMDAYGKI</sequence>
<dbReference type="PRINTS" id="PR00111">
    <property type="entry name" value="ABHYDROLASE"/>
</dbReference>
<proteinExistence type="predicted"/>
<comment type="caution">
    <text evidence="2">The sequence shown here is derived from an EMBL/GenBank/DDBJ whole genome shotgun (WGS) entry which is preliminary data.</text>
</comment>
<dbReference type="InterPro" id="IPR029058">
    <property type="entry name" value="AB_hydrolase_fold"/>
</dbReference>
<dbReference type="InterPro" id="IPR026968">
    <property type="entry name" value="PcaD/CatD"/>
</dbReference>
<dbReference type="InterPro" id="IPR050266">
    <property type="entry name" value="AB_hydrolase_sf"/>
</dbReference>
<dbReference type="Gene3D" id="3.40.50.1820">
    <property type="entry name" value="alpha/beta hydrolase"/>
    <property type="match status" value="1"/>
</dbReference>
<protein>
    <submittedName>
        <fullName evidence="2">3-oxoadipate enol-lactonase</fullName>
        <ecNumber evidence="2">3.1.1.24</ecNumber>
    </submittedName>
</protein>
<dbReference type="Pfam" id="PF00561">
    <property type="entry name" value="Abhydrolase_1"/>
    <property type="match status" value="1"/>
</dbReference>
<dbReference type="GO" id="GO:0016020">
    <property type="term" value="C:membrane"/>
    <property type="evidence" value="ECO:0007669"/>
    <property type="project" value="TreeGrafter"/>
</dbReference>
<dbReference type="PANTHER" id="PTHR43798">
    <property type="entry name" value="MONOACYLGLYCEROL LIPASE"/>
    <property type="match status" value="1"/>
</dbReference>
<dbReference type="AlphaFoldDB" id="A0A8J7V313"/>
<dbReference type="GO" id="GO:0042952">
    <property type="term" value="P:beta-ketoadipate pathway"/>
    <property type="evidence" value="ECO:0007669"/>
    <property type="project" value="InterPro"/>
</dbReference>
<dbReference type="SUPFAM" id="SSF53474">
    <property type="entry name" value="alpha/beta-Hydrolases"/>
    <property type="match status" value="1"/>
</dbReference>
<feature type="domain" description="AB hydrolase-1" evidence="1">
    <location>
        <begin position="24"/>
        <end position="246"/>
    </location>
</feature>
<organism evidence="2 3">
    <name type="scientific">Marivibrio halodurans</name>
    <dbReference type="NCBI Taxonomy" id="2039722"/>
    <lineage>
        <taxon>Bacteria</taxon>
        <taxon>Pseudomonadati</taxon>
        <taxon>Pseudomonadota</taxon>
        <taxon>Alphaproteobacteria</taxon>
        <taxon>Rhodospirillales</taxon>
        <taxon>Rhodospirillaceae</taxon>
        <taxon>Marivibrio</taxon>
    </lineage>
</organism>
<dbReference type="GO" id="GO:0047570">
    <property type="term" value="F:3-oxoadipate enol-lactonase activity"/>
    <property type="evidence" value="ECO:0007669"/>
    <property type="project" value="UniProtKB-EC"/>
</dbReference>
<evidence type="ECO:0000259" key="1">
    <source>
        <dbReference type="Pfam" id="PF00561"/>
    </source>
</evidence>
<dbReference type="EMBL" id="JAGMWN010000004">
    <property type="protein sequence ID" value="MBP5857457.1"/>
    <property type="molecule type" value="Genomic_DNA"/>
</dbReference>
<accession>A0A8J7V313</accession>